<dbReference type="PANTHER" id="PTHR33431">
    <property type="entry name" value="ENABLED-LIKE PROTEIN (DUF1635)"/>
    <property type="match status" value="1"/>
</dbReference>
<dbReference type="InterPro" id="IPR012862">
    <property type="entry name" value="DUF1635"/>
</dbReference>
<sequence>MEDQCSPLSWPNYNYFLEEGIEELKHSLVYTTLELENTVISAHEELARKDEEILQLKDLLTRVLKERDEAQGKCQRLAMEKILLQQQFLQQQQQQVQFQFQFQKQNKNHLVIESAPISSGTTISHDNQEHDQILKGVVDSNTTKIGILSNSSDCDENNVVSPPLLVQDLMEKVVVTAPLPEKGKFLQAVMEAGPLLQTLLLAGPLPQWQHPPPQLNSIDIPLVTITSPTPRLLHQDSALSGSTGASPGGARACFGQKRDVAAAGFNTVEGIDTTSPQSISKYQKVVHQSSLTNM</sequence>
<accession>A0ABS8RYQ8</accession>
<keyword evidence="3" id="KW-1185">Reference proteome</keyword>
<evidence type="ECO:0000256" key="1">
    <source>
        <dbReference type="SAM" id="Coils"/>
    </source>
</evidence>
<evidence type="ECO:0000313" key="2">
    <source>
        <dbReference type="EMBL" id="MCD7451301.1"/>
    </source>
</evidence>
<protein>
    <submittedName>
        <fullName evidence="2">Uncharacterized protein</fullName>
    </submittedName>
</protein>
<feature type="coiled-coil region" evidence="1">
    <location>
        <begin position="46"/>
        <end position="80"/>
    </location>
</feature>
<dbReference type="Proteomes" id="UP000823775">
    <property type="component" value="Unassembled WGS sequence"/>
</dbReference>
<comment type="caution">
    <text evidence="2">The sequence shown here is derived from an EMBL/GenBank/DDBJ whole genome shotgun (WGS) entry which is preliminary data.</text>
</comment>
<evidence type="ECO:0000313" key="3">
    <source>
        <dbReference type="Proteomes" id="UP000823775"/>
    </source>
</evidence>
<dbReference type="EMBL" id="JACEIK010000161">
    <property type="protein sequence ID" value="MCD7451301.1"/>
    <property type="molecule type" value="Genomic_DNA"/>
</dbReference>
<organism evidence="2 3">
    <name type="scientific">Datura stramonium</name>
    <name type="common">Jimsonweed</name>
    <name type="synonym">Common thornapple</name>
    <dbReference type="NCBI Taxonomy" id="4076"/>
    <lineage>
        <taxon>Eukaryota</taxon>
        <taxon>Viridiplantae</taxon>
        <taxon>Streptophyta</taxon>
        <taxon>Embryophyta</taxon>
        <taxon>Tracheophyta</taxon>
        <taxon>Spermatophyta</taxon>
        <taxon>Magnoliopsida</taxon>
        <taxon>eudicotyledons</taxon>
        <taxon>Gunneridae</taxon>
        <taxon>Pentapetalae</taxon>
        <taxon>asterids</taxon>
        <taxon>lamiids</taxon>
        <taxon>Solanales</taxon>
        <taxon>Solanaceae</taxon>
        <taxon>Solanoideae</taxon>
        <taxon>Datureae</taxon>
        <taxon>Datura</taxon>
    </lineage>
</organism>
<dbReference type="PANTHER" id="PTHR33431:SF2">
    <property type="entry name" value="CAMP-DEPENDENT PROTEIN KINASE CATALYTIC SUBUNIT-LIKE"/>
    <property type="match status" value="1"/>
</dbReference>
<name>A0ABS8RYQ8_DATST</name>
<gene>
    <name evidence="2" type="ORF">HAX54_010920</name>
</gene>
<proteinExistence type="predicted"/>
<dbReference type="Pfam" id="PF07795">
    <property type="entry name" value="DUF1635"/>
    <property type="match status" value="1"/>
</dbReference>
<keyword evidence="1" id="KW-0175">Coiled coil</keyword>
<reference evidence="2 3" key="1">
    <citation type="journal article" date="2021" name="BMC Genomics">
        <title>Datura genome reveals duplications of psychoactive alkaloid biosynthetic genes and high mutation rate following tissue culture.</title>
        <authorList>
            <person name="Rajewski A."/>
            <person name="Carter-House D."/>
            <person name="Stajich J."/>
            <person name="Litt A."/>
        </authorList>
    </citation>
    <scope>NUCLEOTIDE SEQUENCE [LARGE SCALE GENOMIC DNA]</scope>
    <source>
        <strain evidence="2">AR-01</strain>
    </source>
</reference>